<evidence type="ECO:0000256" key="8">
    <source>
        <dbReference type="ARBA" id="ARBA00022691"/>
    </source>
</evidence>
<evidence type="ECO:0000256" key="1">
    <source>
        <dbReference type="ARBA" id="ARBA00004496"/>
    </source>
</evidence>
<dbReference type="NCBIfam" id="TIGR04364">
    <property type="entry name" value="methyltran_FxLD"/>
    <property type="match status" value="1"/>
</dbReference>
<accession>A0AA41QH19</accession>
<keyword evidence="5" id="KW-0963">Cytoplasm</keyword>
<sequence>MSQTTNDLDWAASLREQMVAELESAGLVLTPAVAAALRAVPRHVFGPEEPLEAAYALHTILHRTLDESGAAVSMISAVEVQAMMLEQAQVTSGSRVLEVGSGGYNAALLADMAGPDGQVTTVDIDERVTERTTRYLAQAGYNGVNVVLADADGGVPEHAPYDVIMATTSVQDLPPTWVDQLAPDGRIVVPLRLRGTPRVVVLVRDGDRLVSAGYELGHFVPVRGRSTPDERSLVLDEVGVTLRVDGDVSADQAALASALHTEATVAWATPREVSRFDGLGLWLAVNEDAFGMLNATTDAKDRGLVAHSWAVGIPAILDQVGRSFAYLTLRRTEDGPQFGATGHGENASELVARFVDLIEAWDTTSLDAQISLYPAGTPDDVLPSGEHVRVLDRPRNRVVLTWPTQTPQGV</sequence>
<proteinExistence type="inferred from homology"/>
<dbReference type="GO" id="GO:0005737">
    <property type="term" value="C:cytoplasm"/>
    <property type="evidence" value="ECO:0007669"/>
    <property type="project" value="UniProtKB-SubCell"/>
</dbReference>
<evidence type="ECO:0000256" key="10">
    <source>
        <dbReference type="ARBA" id="ARBA00031323"/>
    </source>
</evidence>
<evidence type="ECO:0000256" key="2">
    <source>
        <dbReference type="ARBA" id="ARBA00005369"/>
    </source>
</evidence>
<protein>
    <recommendedName>
        <fullName evidence="4">Protein-L-isoaspartate O-methyltransferase</fullName>
        <ecNumber evidence="3">2.1.1.77</ecNumber>
    </recommendedName>
    <alternativeName>
        <fullName evidence="11">L-isoaspartyl protein carboxyl methyltransferase</fullName>
    </alternativeName>
    <alternativeName>
        <fullName evidence="9">Protein L-isoaspartyl methyltransferase</fullName>
    </alternativeName>
    <alternativeName>
        <fullName evidence="10">Protein-beta-aspartate methyltransferase</fullName>
    </alternativeName>
</protein>
<dbReference type="GO" id="GO:0032259">
    <property type="term" value="P:methylation"/>
    <property type="evidence" value="ECO:0007669"/>
    <property type="project" value="UniProtKB-KW"/>
</dbReference>
<evidence type="ECO:0000256" key="4">
    <source>
        <dbReference type="ARBA" id="ARBA00013346"/>
    </source>
</evidence>
<evidence type="ECO:0000256" key="9">
    <source>
        <dbReference type="ARBA" id="ARBA00030757"/>
    </source>
</evidence>
<evidence type="ECO:0000313" key="12">
    <source>
        <dbReference type="EMBL" id="MCF4122067.1"/>
    </source>
</evidence>
<dbReference type="SUPFAM" id="SSF53335">
    <property type="entry name" value="S-adenosyl-L-methionine-dependent methyltransferases"/>
    <property type="match status" value="1"/>
</dbReference>
<organism evidence="12 13">
    <name type="scientific">Antribacter soli</name>
    <dbReference type="NCBI Taxonomy" id="2910976"/>
    <lineage>
        <taxon>Bacteria</taxon>
        <taxon>Bacillati</taxon>
        <taxon>Actinomycetota</taxon>
        <taxon>Actinomycetes</taxon>
        <taxon>Micrococcales</taxon>
        <taxon>Promicromonosporaceae</taxon>
        <taxon>Antribacter</taxon>
    </lineage>
</organism>
<dbReference type="InterPro" id="IPR027573">
    <property type="entry name" value="Methyltran_FxLD"/>
</dbReference>
<evidence type="ECO:0000256" key="6">
    <source>
        <dbReference type="ARBA" id="ARBA00022603"/>
    </source>
</evidence>
<name>A0AA41QH19_9MICO</name>
<dbReference type="AlphaFoldDB" id="A0AA41QH19"/>
<evidence type="ECO:0000256" key="5">
    <source>
        <dbReference type="ARBA" id="ARBA00022490"/>
    </source>
</evidence>
<dbReference type="CDD" id="cd02440">
    <property type="entry name" value="AdoMet_MTases"/>
    <property type="match status" value="1"/>
</dbReference>
<evidence type="ECO:0000256" key="11">
    <source>
        <dbReference type="ARBA" id="ARBA00031350"/>
    </source>
</evidence>
<keyword evidence="13" id="KW-1185">Reference proteome</keyword>
<keyword evidence="8" id="KW-0949">S-adenosyl-L-methionine</keyword>
<dbReference type="InterPro" id="IPR029063">
    <property type="entry name" value="SAM-dependent_MTases_sf"/>
</dbReference>
<dbReference type="EC" id="2.1.1.77" evidence="3"/>
<comment type="subcellular location">
    <subcellularLocation>
        <location evidence="1">Cytoplasm</location>
    </subcellularLocation>
</comment>
<gene>
    <name evidence="12" type="primary">fxlM</name>
    <name evidence="12" type="ORF">L1785_13875</name>
</gene>
<evidence type="ECO:0000256" key="3">
    <source>
        <dbReference type="ARBA" id="ARBA00011890"/>
    </source>
</evidence>
<dbReference type="Gene3D" id="3.40.50.150">
    <property type="entry name" value="Vaccinia Virus protein VP39"/>
    <property type="match status" value="1"/>
</dbReference>
<dbReference type="Pfam" id="PF01135">
    <property type="entry name" value="PCMT"/>
    <property type="match status" value="1"/>
</dbReference>
<dbReference type="InterPro" id="IPR000682">
    <property type="entry name" value="PCMT"/>
</dbReference>
<evidence type="ECO:0000313" key="13">
    <source>
        <dbReference type="Proteomes" id="UP001165405"/>
    </source>
</evidence>
<dbReference type="PANTHER" id="PTHR11579:SF0">
    <property type="entry name" value="PROTEIN-L-ISOASPARTATE(D-ASPARTATE) O-METHYLTRANSFERASE"/>
    <property type="match status" value="1"/>
</dbReference>
<keyword evidence="6 12" id="KW-0489">Methyltransferase</keyword>
<dbReference type="Proteomes" id="UP001165405">
    <property type="component" value="Unassembled WGS sequence"/>
</dbReference>
<evidence type="ECO:0000256" key="7">
    <source>
        <dbReference type="ARBA" id="ARBA00022679"/>
    </source>
</evidence>
<comment type="similarity">
    <text evidence="2">Belongs to the methyltransferase superfamily. L-isoaspartyl/D-aspartyl protein methyltransferase family.</text>
</comment>
<dbReference type="PANTHER" id="PTHR11579">
    <property type="entry name" value="PROTEIN-L-ISOASPARTATE O-METHYLTRANSFERASE"/>
    <property type="match status" value="1"/>
</dbReference>
<dbReference type="RefSeq" id="WP_236089867.1">
    <property type="nucleotide sequence ID" value="NZ_JAKGSG010000037.1"/>
</dbReference>
<reference evidence="12" key="1">
    <citation type="submission" date="2022-01" db="EMBL/GenBank/DDBJ databases">
        <title>Antribacter sp. nov., isolated from Guizhou of China.</title>
        <authorList>
            <person name="Chengliang C."/>
            <person name="Ya Z."/>
        </authorList>
    </citation>
    <scope>NUCLEOTIDE SEQUENCE</scope>
    <source>
        <strain evidence="12">KLBMP 9083</strain>
    </source>
</reference>
<dbReference type="GO" id="GO:0004719">
    <property type="term" value="F:protein-L-isoaspartate (D-aspartate) O-methyltransferase activity"/>
    <property type="evidence" value="ECO:0007669"/>
    <property type="project" value="UniProtKB-EC"/>
</dbReference>
<comment type="caution">
    <text evidence="12">The sequence shown here is derived from an EMBL/GenBank/DDBJ whole genome shotgun (WGS) entry which is preliminary data.</text>
</comment>
<dbReference type="EMBL" id="JAKGSG010000037">
    <property type="protein sequence ID" value="MCF4122067.1"/>
    <property type="molecule type" value="Genomic_DNA"/>
</dbReference>
<keyword evidence="7" id="KW-0808">Transferase</keyword>